<keyword evidence="6" id="KW-0833">Ubl conjugation pathway</keyword>
<evidence type="ECO:0000256" key="5">
    <source>
        <dbReference type="ARBA" id="ARBA00022771"/>
    </source>
</evidence>
<dbReference type="PROSITE" id="PS50089">
    <property type="entry name" value="ZF_RING_2"/>
    <property type="match status" value="1"/>
</dbReference>
<evidence type="ECO:0000256" key="2">
    <source>
        <dbReference type="ARBA" id="ARBA00012483"/>
    </source>
</evidence>
<evidence type="ECO:0000313" key="11">
    <source>
        <dbReference type="Proteomes" id="UP001408789"/>
    </source>
</evidence>
<accession>A0AAP0GGD0</accession>
<dbReference type="CDD" id="cd16469">
    <property type="entry name" value="RING-H2_RNF24-like"/>
    <property type="match status" value="1"/>
</dbReference>
<dbReference type="GO" id="GO:0061630">
    <property type="term" value="F:ubiquitin protein ligase activity"/>
    <property type="evidence" value="ECO:0007669"/>
    <property type="project" value="UniProtKB-EC"/>
</dbReference>
<keyword evidence="11" id="KW-1185">Reference proteome</keyword>
<protein>
    <recommendedName>
        <fullName evidence="2">RING-type E3 ubiquitin transferase</fullName>
        <ecNumber evidence="2">2.3.2.27</ecNumber>
    </recommendedName>
</protein>
<dbReference type="EMBL" id="JBCNJP010013858">
    <property type="protein sequence ID" value="KAK9048238.1"/>
    <property type="molecule type" value="Genomic_DNA"/>
</dbReference>
<name>A0AAP0GGD0_9ASTR</name>
<dbReference type="SMART" id="SM00184">
    <property type="entry name" value="RING"/>
    <property type="match status" value="1"/>
</dbReference>
<evidence type="ECO:0000259" key="9">
    <source>
        <dbReference type="PROSITE" id="PS50089"/>
    </source>
</evidence>
<keyword evidence="5 8" id="KW-0863">Zinc-finger</keyword>
<dbReference type="GO" id="GO:0008270">
    <property type="term" value="F:zinc ion binding"/>
    <property type="evidence" value="ECO:0007669"/>
    <property type="project" value="UniProtKB-KW"/>
</dbReference>
<keyword evidence="4" id="KW-0479">Metal-binding</keyword>
<dbReference type="Gene3D" id="3.30.40.10">
    <property type="entry name" value="Zinc/RING finger domain, C3HC4 (zinc finger)"/>
    <property type="match status" value="1"/>
</dbReference>
<dbReference type="InterPro" id="IPR013083">
    <property type="entry name" value="Znf_RING/FYVE/PHD"/>
</dbReference>
<comment type="catalytic activity">
    <reaction evidence="1">
        <text>S-ubiquitinyl-[E2 ubiquitin-conjugating enzyme]-L-cysteine + [acceptor protein]-L-lysine = [E2 ubiquitin-conjugating enzyme]-L-cysteine + N(6)-ubiquitinyl-[acceptor protein]-L-lysine.</text>
        <dbReference type="EC" id="2.3.2.27"/>
    </reaction>
</comment>
<dbReference type="PANTHER" id="PTHR22937:SF217">
    <property type="entry name" value="RING-TYPE E3 UBIQUITIN TRANSFERASE"/>
    <property type="match status" value="1"/>
</dbReference>
<dbReference type="PANTHER" id="PTHR22937">
    <property type="entry name" value="E3 UBIQUITIN-PROTEIN LIGASE RNF165"/>
    <property type="match status" value="1"/>
</dbReference>
<dbReference type="AlphaFoldDB" id="A0AAP0GGD0"/>
<evidence type="ECO:0000256" key="1">
    <source>
        <dbReference type="ARBA" id="ARBA00000900"/>
    </source>
</evidence>
<keyword evidence="3" id="KW-0808">Transferase</keyword>
<dbReference type="GO" id="GO:0005634">
    <property type="term" value="C:nucleus"/>
    <property type="evidence" value="ECO:0007669"/>
    <property type="project" value="TreeGrafter"/>
</dbReference>
<proteinExistence type="predicted"/>
<dbReference type="EC" id="2.3.2.27" evidence="2"/>
<evidence type="ECO:0000256" key="8">
    <source>
        <dbReference type="PROSITE-ProRule" id="PRU00175"/>
    </source>
</evidence>
<evidence type="ECO:0000313" key="10">
    <source>
        <dbReference type="EMBL" id="KAK9048238.1"/>
    </source>
</evidence>
<feature type="domain" description="RING-type" evidence="9">
    <location>
        <begin position="304"/>
        <end position="345"/>
    </location>
</feature>
<sequence>MRQRNMVYTGPMMDTEIEHAYLHPEPYSGHGPLSTRITFMAAPRVVPFVPHNQLPFPGHQVTNGPDDEFKGKITEGFHVNFQYSYPTPGSAPFVVPEYIGFNVIPVVLNQTTGAVDLNIGLQFIPMSHDALGQPVQVVPVPAPWLDQHFFPNFPGMPYMQGYTNGNPVTYMHQPLPPMPQLQPMPRFVQPTPPTGFRVYQPHDQELVIESNSRNHGLPHLRALPEAEVAMFNFANYGHRIDQHRDMRLDIDHMSYEELLALGEQIGNAGSGLSQDFILGHLKMRIFTSSNMLDATSADQNTNLCTICQMDYNDQEKIGMLECNHEYHVECIEKWLVEKNSCPVCKCTGLAIQGTKS</sequence>
<dbReference type="InterPro" id="IPR001841">
    <property type="entry name" value="Znf_RING"/>
</dbReference>
<evidence type="ECO:0000256" key="6">
    <source>
        <dbReference type="ARBA" id="ARBA00022786"/>
    </source>
</evidence>
<dbReference type="Pfam" id="PF13639">
    <property type="entry name" value="zf-RING_2"/>
    <property type="match status" value="1"/>
</dbReference>
<evidence type="ECO:0000256" key="7">
    <source>
        <dbReference type="ARBA" id="ARBA00022833"/>
    </source>
</evidence>
<comment type="caution">
    <text evidence="10">The sequence shown here is derived from an EMBL/GenBank/DDBJ whole genome shotgun (WGS) entry which is preliminary data.</text>
</comment>
<organism evidence="10 11">
    <name type="scientific">Deinandra increscens subsp. villosa</name>
    <dbReference type="NCBI Taxonomy" id="3103831"/>
    <lineage>
        <taxon>Eukaryota</taxon>
        <taxon>Viridiplantae</taxon>
        <taxon>Streptophyta</taxon>
        <taxon>Embryophyta</taxon>
        <taxon>Tracheophyta</taxon>
        <taxon>Spermatophyta</taxon>
        <taxon>Magnoliopsida</taxon>
        <taxon>eudicotyledons</taxon>
        <taxon>Gunneridae</taxon>
        <taxon>Pentapetalae</taxon>
        <taxon>asterids</taxon>
        <taxon>campanulids</taxon>
        <taxon>Asterales</taxon>
        <taxon>Asteraceae</taxon>
        <taxon>Asteroideae</taxon>
        <taxon>Heliantheae alliance</taxon>
        <taxon>Madieae</taxon>
        <taxon>Madiinae</taxon>
        <taxon>Deinandra</taxon>
    </lineage>
</organism>
<dbReference type="Proteomes" id="UP001408789">
    <property type="component" value="Unassembled WGS sequence"/>
</dbReference>
<evidence type="ECO:0000256" key="4">
    <source>
        <dbReference type="ARBA" id="ARBA00022723"/>
    </source>
</evidence>
<evidence type="ECO:0000256" key="3">
    <source>
        <dbReference type="ARBA" id="ARBA00022679"/>
    </source>
</evidence>
<dbReference type="SUPFAM" id="SSF57850">
    <property type="entry name" value="RING/U-box"/>
    <property type="match status" value="1"/>
</dbReference>
<gene>
    <name evidence="10" type="ORF">SSX86_032799</name>
</gene>
<reference evidence="10 11" key="1">
    <citation type="submission" date="2024-04" db="EMBL/GenBank/DDBJ databases">
        <title>The reference genome of an endangered Asteraceae, Deinandra increscens subsp. villosa, native to the Central Coast of California.</title>
        <authorList>
            <person name="Guilliams M."/>
            <person name="Hasenstab-Lehman K."/>
            <person name="Meyer R."/>
            <person name="Mcevoy S."/>
        </authorList>
    </citation>
    <scope>NUCLEOTIDE SEQUENCE [LARGE SCALE GENOMIC DNA]</scope>
    <source>
        <tissue evidence="10">Leaf</tissue>
    </source>
</reference>
<dbReference type="InterPro" id="IPR045191">
    <property type="entry name" value="MBR1/2-like"/>
</dbReference>
<keyword evidence="7" id="KW-0862">Zinc</keyword>